<keyword evidence="1" id="KW-0732">Signal</keyword>
<accession>A0A517LPS3</accession>
<feature type="chain" id="PRO_5021768066" evidence="1">
    <location>
        <begin position="16"/>
        <end position="187"/>
    </location>
</feature>
<evidence type="ECO:0000256" key="1">
    <source>
        <dbReference type="SAM" id="SignalP"/>
    </source>
</evidence>
<proteinExistence type="predicted"/>
<keyword evidence="3" id="KW-1185">Reference proteome</keyword>
<gene>
    <name evidence="2" type="ORF">FKW77_002862</name>
</gene>
<name>A0A517LPS3_9PEZI</name>
<reference evidence="2 3" key="1">
    <citation type="submission" date="2019-07" db="EMBL/GenBank/DDBJ databases">
        <title>Finished genome of Venturia effusa.</title>
        <authorList>
            <person name="Young C.A."/>
            <person name="Cox M.P."/>
            <person name="Ganley A.R.D."/>
            <person name="David W.J."/>
        </authorList>
    </citation>
    <scope>NUCLEOTIDE SEQUENCE [LARGE SCALE GENOMIC DNA]</scope>
    <source>
        <strain evidence="3">albino</strain>
    </source>
</reference>
<dbReference type="EMBL" id="CP042202">
    <property type="protein sequence ID" value="QDS77648.1"/>
    <property type="molecule type" value="Genomic_DNA"/>
</dbReference>
<dbReference type="Proteomes" id="UP000316270">
    <property type="component" value="Chromosome 18"/>
</dbReference>
<dbReference type="AlphaFoldDB" id="A0A517LPS3"/>
<evidence type="ECO:0000313" key="3">
    <source>
        <dbReference type="Proteomes" id="UP000316270"/>
    </source>
</evidence>
<sequence>MRYAIFFSLAVSALAAPIAHLSKIEQRQPVGEVQSLLPGTVNGLSLESAQSSGISKRDELTLEDDVDLILDGVGVTGTLDELSGLKAKRQGQFEPIEQLLADGENAVVSDADELLGLDALFPVEKRADAVTDAVGQIETTLEAAPLLEGTVKGKRRDVFEFVDTVVGDAVGQVETTVEAAPLVEGTV</sequence>
<protein>
    <submittedName>
        <fullName evidence="2">Uncharacterized protein</fullName>
    </submittedName>
</protein>
<evidence type="ECO:0000313" key="2">
    <source>
        <dbReference type="EMBL" id="QDS77648.1"/>
    </source>
</evidence>
<feature type="signal peptide" evidence="1">
    <location>
        <begin position="1"/>
        <end position="15"/>
    </location>
</feature>
<organism evidence="2 3">
    <name type="scientific">Venturia effusa</name>
    <dbReference type="NCBI Taxonomy" id="50376"/>
    <lineage>
        <taxon>Eukaryota</taxon>
        <taxon>Fungi</taxon>
        <taxon>Dikarya</taxon>
        <taxon>Ascomycota</taxon>
        <taxon>Pezizomycotina</taxon>
        <taxon>Dothideomycetes</taxon>
        <taxon>Pleosporomycetidae</taxon>
        <taxon>Venturiales</taxon>
        <taxon>Venturiaceae</taxon>
        <taxon>Venturia</taxon>
    </lineage>
</organism>